<keyword evidence="2" id="KW-1185">Reference proteome</keyword>
<organism evidence="1 2">
    <name type="scientific">Emiliania huxleyi (strain CCMP1516)</name>
    <dbReference type="NCBI Taxonomy" id="280463"/>
    <lineage>
        <taxon>Eukaryota</taxon>
        <taxon>Haptista</taxon>
        <taxon>Haptophyta</taxon>
        <taxon>Prymnesiophyceae</taxon>
        <taxon>Isochrysidales</taxon>
        <taxon>Noelaerhabdaceae</taxon>
        <taxon>Emiliania</taxon>
    </lineage>
</organism>
<dbReference type="HOGENOM" id="CLU_2473684_0_0_1"/>
<accession>A0A0D3KH66</accession>
<dbReference type="Gene3D" id="3.30.40.10">
    <property type="entry name" value="Zinc/RING finger domain, C3HC4 (zinc finger)"/>
    <property type="match status" value="1"/>
</dbReference>
<reference evidence="1" key="2">
    <citation type="submission" date="2024-10" db="UniProtKB">
        <authorList>
            <consortium name="EnsemblProtists"/>
        </authorList>
    </citation>
    <scope>IDENTIFICATION</scope>
</reference>
<dbReference type="KEGG" id="ehx:EMIHUDRAFT_227873"/>
<sequence length="88" mass="9895">MEKLHDPACKACAEKPELTRRYNEGYNACDPNGWGATRCCKNLFHYRCLHAWLSDDSDVETSHGMEPINTACPCCRGFVPKSVSRMLG</sequence>
<dbReference type="GeneID" id="17280372"/>
<dbReference type="Proteomes" id="UP000013827">
    <property type="component" value="Unassembled WGS sequence"/>
</dbReference>
<reference evidence="2" key="1">
    <citation type="journal article" date="2013" name="Nature">
        <title>Pan genome of the phytoplankton Emiliania underpins its global distribution.</title>
        <authorList>
            <person name="Read B.A."/>
            <person name="Kegel J."/>
            <person name="Klute M.J."/>
            <person name="Kuo A."/>
            <person name="Lefebvre S.C."/>
            <person name="Maumus F."/>
            <person name="Mayer C."/>
            <person name="Miller J."/>
            <person name="Monier A."/>
            <person name="Salamov A."/>
            <person name="Young J."/>
            <person name="Aguilar M."/>
            <person name="Claverie J.M."/>
            <person name="Frickenhaus S."/>
            <person name="Gonzalez K."/>
            <person name="Herman E.K."/>
            <person name="Lin Y.C."/>
            <person name="Napier J."/>
            <person name="Ogata H."/>
            <person name="Sarno A.F."/>
            <person name="Shmutz J."/>
            <person name="Schroeder D."/>
            <person name="de Vargas C."/>
            <person name="Verret F."/>
            <person name="von Dassow P."/>
            <person name="Valentin K."/>
            <person name="Van de Peer Y."/>
            <person name="Wheeler G."/>
            <person name="Dacks J.B."/>
            <person name="Delwiche C.F."/>
            <person name="Dyhrman S.T."/>
            <person name="Glockner G."/>
            <person name="John U."/>
            <person name="Richards T."/>
            <person name="Worden A.Z."/>
            <person name="Zhang X."/>
            <person name="Grigoriev I.V."/>
            <person name="Allen A.E."/>
            <person name="Bidle K."/>
            <person name="Borodovsky M."/>
            <person name="Bowler C."/>
            <person name="Brownlee C."/>
            <person name="Cock J.M."/>
            <person name="Elias M."/>
            <person name="Gladyshev V.N."/>
            <person name="Groth M."/>
            <person name="Guda C."/>
            <person name="Hadaegh A."/>
            <person name="Iglesias-Rodriguez M.D."/>
            <person name="Jenkins J."/>
            <person name="Jones B.M."/>
            <person name="Lawson T."/>
            <person name="Leese F."/>
            <person name="Lindquist E."/>
            <person name="Lobanov A."/>
            <person name="Lomsadze A."/>
            <person name="Malik S.B."/>
            <person name="Marsh M.E."/>
            <person name="Mackinder L."/>
            <person name="Mock T."/>
            <person name="Mueller-Roeber B."/>
            <person name="Pagarete A."/>
            <person name="Parker M."/>
            <person name="Probert I."/>
            <person name="Quesneville H."/>
            <person name="Raines C."/>
            <person name="Rensing S.A."/>
            <person name="Riano-Pachon D.M."/>
            <person name="Richier S."/>
            <person name="Rokitta S."/>
            <person name="Shiraiwa Y."/>
            <person name="Soanes D.M."/>
            <person name="van der Giezen M."/>
            <person name="Wahlund T.M."/>
            <person name="Williams B."/>
            <person name="Wilson W."/>
            <person name="Wolfe G."/>
            <person name="Wurch L.L."/>
        </authorList>
    </citation>
    <scope>NUCLEOTIDE SEQUENCE</scope>
</reference>
<evidence type="ECO:0000313" key="1">
    <source>
        <dbReference type="EnsemblProtists" id="EOD35101"/>
    </source>
</evidence>
<dbReference type="SUPFAM" id="SSF57850">
    <property type="entry name" value="RING/U-box"/>
    <property type="match status" value="1"/>
</dbReference>
<dbReference type="AlphaFoldDB" id="A0A0D3KH66"/>
<proteinExistence type="predicted"/>
<name>A0A0D3KH66_EMIH1</name>
<dbReference type="RefSeq" id="XP_005787530.1">
    <property type="nucleotide sequence ID" value="XM_005787473.1"/>
</dbReference>
<evidence type="ECO:0000313" key="2">
    <source>
        <dbReference type="Proteomes" id="UP000013827"/>
    </source>
</evidence>
<dbReference type="InterPro" id="IPR013083">
    <property type="entry name" value="Znf_RING/FYVE/PHD"/>
</dbReference>
<dbReference type="PaxDb" id="2903-EOD35101"/>
<protein>
    <recommendedName>
        <fullName evidence="3">RING-type domain-containing protein</fullName>
    </recommendedName>
</protein>
<evidence type="ECO:0008006" key="3">
    <source>
        <dbReference type="Google" id="ProtNLM"/>
    </source>
</evidence>
<dbReference type="EnsemblProtists" id="EOD35101">
    <property type="protein sequence ID" value="EOD35101"/>
    <property type="gene ID" value="EMIHUDRAFT_227873"/>
</dbReference>